<evidence type="ECO:0000313" key="3">
    <source>
        <dbReference type="Proteomes" id="UP000247498"/>
    </source>
</evidence>
<evidence type="ECO:0000313" key="2">
    <source>
        <dbReference type="EMBL" id="GBF93976.1"/>
    </source>
</evidence>
<comment type="caution">
    <text evidence="2">The sequence shown here is derived from an EMBL/GenBank/DDBJ whole genome shotgun (WGS) entry which is preliminary data.</text>
</comment>
<organism evidence="2 3">
    <name type="scientific">Raphidocelis subcapitata</name>
    <dbReference type="NCBI Taxonomy" id="307507"/>
    <lineage>
        <taxon>Eukaryota</taxon>
        <taxon>Viridiplantae</taxon>
        <taxon>Chlorophyta</taxon>
        <taxon>core chlorophytes</taxon>
        <taxon>Chlorophyceae</taxon>
        <taxon>CS clade</taxon>
        <taxon>Sphaeropleales</taxon>
        <taxon>Selenastraceae</taxon>
        <taxon>Raphidocelis</taxon>
    </lineage>
</organism>
<dbReference type="EMBL" id="BDRX01000046">
    <property type="protein sequence ID" value="GBF93976.1"/>
    <property type="molecule type" value="Genomic_DNA"/>
</dbReference>
<protein>
    <submittedName>
        <fullName evidence="2">Uncharacterized protein</fullName>
    </submittedName>
</protein>
<dbReference type="Proteomes" id="UP000247498">
    <property type="component" value="Unassembled WGS sequence"/>
</dbReference>
<feature type="region of interest" description="Disordered" evidence="1">
    <location>
        <begin position="108"/>
        <end position="129"/>
    </location>
</feature>
<name>A0A2V0P281_9CHLO</name>
<accession>A0A2V0P281</accession>
<dbReference type="InParanoid" id="A0A2V0P281"/>
<dbReference type="AlphaFoldDB" id="A0A2V0P281"/>
<reference evidence="2 3" key="1">
    <citation type="journal article" date="2018" name="Sci. Rep.">
        <title>Raphidocelis subcapitata (=Pseudokirchneriella subcapitata) provides an insight into genome evolution and environmental adaptations in the Sphaeropleales.</title>
        <authorList>
            <person name="Suzuki S."/>
            <person name="Yamaguchi H."/>
            <person name="Nakajima N."/>
            <person name="Kawachi M."/>
        </authorList>
    </citation>
    <scope>NUCLEOTIDE SEQUENCE [LARGE SCALE GENOMIC DNA]</scope>
    <source>
        <strain evidence="2 3">NIES-35</strain>
    </source>
</reference>
<evidence type="ECO:0000256" key="1">
    <source>
        <dbReference type="SAM" id="MobiDB-lite"/>
    </source>
</evidence>
<proteinExistence type="predicted"/>
<keyword evidence="3" id="KW-1185">Reference proteome</keyword>
<gene>
    <name evidence="2" type="ORF">Rsub_06225</name>
</gene>
<sequence length="129" mass="14341">MSHNWVFIKSPHYRRFIERSRENRWVFWGATAGLFAVAVTAANVTMELTNPGLDEEAARDHSDKLSKLPMHTQAVARKNREHLRAMVRDVAAGNDKARYRAMLDGKIHGTTHGTSMPTAAAGAASGERQ</sequence>